<name>A0ACB8V1Y9_9EURO</name>
<organism evidence="1">
    <name type="scientific">Ophidiomyces ophidiicola</name>
    <dbReference type="NCBI Taxonomy" id="1387563"/>
    <lineage>
        <taxon>Eukaryota</taxon>
        <taxon>Fungi</taxon>
        <taxon>Dikarya</taxon>
        <taxon>Ascomycota</taxon>
        <taxon>Pezizomycotina</taxon>
        <taxon>Eurotiomycetes</taxon>
        <taxon>Eurotiomycetidae</taxon>
        <taxon>Onygenales</taxon>
        <taxon>Onygenaceae</taxon>
        <taxon>Ophidiomyces</taxon>
    </lineage>
</organism>
<comment type="caution">
    <text evidence="1">The sequence shown here is derived from an EMBL/GenBank/DDBJ whole genome shotgun (WGS) entry which is preliminary data.</text>
</comment>
<reference evidence="1" key="1">
    <citation type="journal article" date="2022" name="bioRxiv">
        <title>Population genetic analysis of Ophidiomyces ophidiicola, the causative agent of snake fungal disease, indicates recent introductions to the USA.</title>
        <authorList>
            <person name="Ladner J.T."/>
            <person name="Palmer J.M."/>
            <person name="Ettinger C.L."/>
            <person name="Stajich J.E."/>
            <person name="Farrell T.M."/>
            <person name="Glorioso B.M."/>
            <person name="Lawson B."/>
            <person name="Price S.J."/>
            <person name="Stengle A.G."/>
            <person name="Grear D.A."/>
            <person name="Lorch J.M."/>
        </authorList>
    </citation>
    <scope>NUCLEOTIDE SEQUENCE</scope>
    <source>
        <strain evidence="1">NWHC 24266-5</strain>
    </source>
</reference>
<proteinExistence type="predicted"/>
<gene>
    <name evidence="1" type="ORF">LOY88_001567</name>
</gene>
<evidence type="ECO:0000313" key="1">
    <source>
        <dbReference type="EMBL" id="KAI2390482.1"/>
    </source>
</evidence>
<sequence>MTSLSEKEEDSDMEFLIRFAQAHKTFRRPEIEALALVEGVELKIIEYDEGSPFCVVKMLDEKAARALVSRSILTKSLYELWGRGQNYEELHEDIRRCTKSKWPDYKTCSFKFDFDSYAGKRSSKAKVPLIQSFSYMDFQGPIIMNDPDETFVIFEYYCDQVAVAPEKKCSSSQPNPSRLYFGRWLTDASRNVMDKYDLKKRDYISTTSMDAELSLISANITLAAPGKVFFDPFVGTGSFCIAAAHFGASTYGSDIDARSFKGQKEKHEPIGLVRNMVQYGLDSKYLDAFTSDLTNTPFRNRPIFDGIICDPPYGIREGLKVLGAREGRNVGPVYTADGVPTYTLDTYIHPKKPYSFDAMLDDILDFAARTLVPNGRLSFWMPTANDEDIELSIPMHQQMELVSSCIQKFNKWSRRLLTYRRVPGSEVLSHVLQPRKDVPTGSTADDLNSFRKRYFQGFTTETNNFGAVQQPCPLDADSST</sequence>
<protein>
    <submittedName>
        <fullName evidence="1">Uncharacterized protein</fullName>
    </submittedName>
</protein>
<accession>A0ACB8V1Y9</accession>
<dbReference type="EMBL" id="JALBCA010000017">
    <property type="protein sequence ID" value="KAI2390482.1"/>
    <property type="molecule type" value="Genomic_DNA"/>
</dbReference>